<dbReference type="Proteomes" id="UP000192739">
    <property type="component" value="Unassembled WGS sequence"/>
</dbReference>
<gene>
    <name evidence="2" type="ORF">BST27_04460</name>
</gene>
<dbReference type="CDD" id="cd23933">
    <property type="entry name" value="ALDH_C"/>
    <property type="match status" value="1"/>
</dbReference>
<evidence type="ECO:0000313" key="3">
    <source>
        <dbReference type="Proteomes" id="UP000192739"/>
    </source>
</evidence>
<dbReference type="RefSeq" id="WP_069419150.1">
    <property type="nucleotide sequence ID" value="NZ_CBCRZH010000005.1"/>
</dbReference>
<sequence>MATFAGQAGAPIVAAIARSGDVTYAEAVSSMPAKSVTSEMRAAIDEFNERTAVALRGAGARRAKSVFLVNPADPPMPIRITLYCLVTDGPADERRIEADVLATVDRVRKDVPGCRVKHRVQCEGCSLHIPESGDFSGTRVTVLLEIADAEHHAELAGATG</sequence>
<feature type="domain" description="Acetaldehyde dehydrogenase C-terminal" evidence="1">
    <location>
        <begin position="5"/>
        <end position="150"/>
    </location>
</feature>
<dbReference type="InterPro" id="IPR015426">
    <property type="entry name" value="Acetylaldehyde_DH_C"/>
</dbReference>
<dbReference type="Gene3D" id="3.30.360.10">
    <property type="entry name" value="Dihydrodipicolinate Reductase, domain 2"/>
    <property type="match status" value="1"/>
</dbReference>
<dbReference type="GO" id="GO:0008774">
    <property type="term" value="F:acetaldehyde dehydrogenase (acetylating) activity"/>
    <property type="evidence" value="ECO:0007669"/>
    <property type="project" value="InterPro"/>
</dbReference>
<dbReference type="SUPFAM" id="SSF55347">
    <property type="entry name" value="Glyceraldehyde-3-phosphate dehydrogenase-like, C-terminal domain"/>
    <property type="match status" value="1"/>
</dbReference>
<accession>A0A1E3SFS9</accession>
<dbReference type="EMBL" id="MVHT01000007">
    <property type="protein sequence ID" value="ORB09815.1"/>
    <property type="molecule type" value="Genomic_DNA"/>
</dbReference>
<dbReference type="AlphaFoldDB" id="A0A1E3SFS9"/>
<keyword evidence="3" id="KW-1185">Reference proteome</keyword>
<evidence type="ECO:0000259" key="1">
    <source>
        <dbReference type="Pfam" id="PF09290"/>
    </source>
</evidence>
<comment type="caution">
    <text evidence="2">The sequence shown here is derived from an EMBL/GenBank/DDBJ whole genome shotgun (WGS) entry which is preliminary data.</text>
</comment>
<evidence type="ECO:0000313" key="2">
    <source>
        <dbReference type="EMBL" id="ORB09815.1"/>
    </source>
</evidence>
<dbReference type="STRING" id="28445.BHQ20_11010"/>
<organism evidence="2 3">
    <name type="scientific">Mycobacterium intermedium</name>
    <dbReference type="NCBI Taxonomy" id="28445"/>
    <lineage>
        <taxon>Bacteria</taxon>
        <taxon>Bacillati</taxon>
        <taxon>Actinomycetota</taxon>
        <taxon>Actinomycetes</taxon>
        <taxon>Mycobacteriales</taxon>
        <taxon>Mycobacteriaceae</taxon>
        <taxon>Mycobacterium</taxon>
        <taxon>Mycobacterium simiae complex</taxon>
    </lineage>
</organism>
<dbReference type="Pfam" id="PF09290">
    <property type="entry name" value="AcetDehyd-dimer"/>
    <property type="match status" value="1"/>
</dbReference>
<dbReference type="OrthoDB" id="9786743at2"/>
<reference evidence="2 3" key="1">
    <citation type="submission" date="2017-02" db="EMBL/GenBank/DDBJ databases">
        <title>The new phylogeny of genus Mycobacterium.</title>
        <authorList>
            <person name="Tortoli E."/>
            <person name="Trovato A."/>
            <person name="Cirillo D.M."/>
        </authorList>
    </citation>
    <scope>NUCLEOTIDE SEQUENCE [LARGE SCALE GENOMIC DNA]</scope>
    <source>
        <strain evidence="2 3">DSM 44049</strain>
    </source>
</reference>
<protein>
    <recommendedName>
        <fullName evidence="1">Acetaldehyde dehydrogenase C-terminal domain-containing protein</fullName>
    </recommendedName>
</protein>
<proteinExistence type="predicted"/>
<name>A0A1E3SFS9_MYCIE</name>